<accession>A0A370KEZ7</accession>
<gene>
    <name evidence="1" type="ORF">B5K06_30735</name>
</gene>
<organism evidence="1 2">
    <name type="scientific">Rhizobium grahamii</name>
    <dbReference type="NCBI Taxonomy" id="1120045"/>
    <lineage>
        <taxon>Bacteria</taxon>
        <taxon>Pseudomonadati</taxon>
        <taxon>Pseudomonadota</taxon>
        <taxon>Alphaproteobacteria</taxon>
        <taxon>Hyphomicrobiales</taxon>
        <taxon>Rhizobiaceae</taxon>
        <taxon>Rhizobium/Agrobacterium group</taxon>
        <taxon>Rhizobium</taxon>
    </lineage>
</organism>
<evidence type="ECO:0000313" key="2">
    <source>
        <dbReference type="Proteomes" id="UP000254939"/>
    </source>
</evidence>
<sequence length="79" mass="8821">MILWREWVACPYHRAVPRRLQSGGRYLCSCQLTPLAGIVFATEEISRAYESRTNGTIRSGLAALGLVGGYNVRLVWLVP</sequence>
<comment type="caution">
    <text evidence="1">The sequence shown here is derived from an EMBL/GenBank/DDBJ whole genome shotgun (WGS) entry which is preliminary data.</text>
</comment>
<reference evidence="1 2" key="1">
    <citation type="submission" date="2017-03" db="EMBL/GenBank/DDBJ databases">
        <title>Genome analysis of Rhizobial strains effectives or ineffectives for nitrogen fixation isolated from bean seeds.</title>
        <authorList>
            <person name="Peralta H."/>
            <person name="Aguilar-Vera A."/>
            <person name="Mora Y."/>
            <person name="Vargas-Lagunas C."/>
            <person name="Girard L."/>
            <person name="Mora J."/>
        </authorList>
    </citation>
    <scope>NUCLEOTIDE SEQUENCE [LARGE SCALE GENOMIC DNA]</scope>
    <source>
        <strain evidence="1 2">CCGM3</strain>
    </source>
</reference>
<protein>
    <submittedName>
        <fullName evidence="1">Uncharacterized protein</fullName>
    </submittedName>
</protein>
<dbReference type="Proteomes" id="UP000254939">
    <property type="component" value="Unassembled WGS sequence"/>
</dbReference>
<evidence type="ECO:0000313" key="1">
    <source>
        <dbReference type="EMBL" id="RDJ02898.1"/>
    </source>
</evidence>
<proteinExistence type="predicted"/>
<name>A0A370KEZ7_9HYPH</name>
<dbReference type="AlphaFoldDB" id="A0A370KEZ7"/>
<dbReference type="EMBL" id="NAAC01000045">
    <property type="protein sequence ID" value="RDJ02898.1"/>
    <property type="molecule type" value="Genomic_DNA"/>
</dbReference>